<organism evidence="2 3">
    <name type="scientific">Candidatus Protofrankia datiscae</name>
    <dbReference type="NCBI Taxonomy" id="2716812"/>
    <lineage>
        <taxon>Bacteria</taxon>
        <taxon>Bacillati</taxon>
        <taxon>Actinomycetota</taxon>
        <taxon>Actinomycetes</taxon>
        <taxon>Frankiales</taxon>
        <taxon>Frankiaceae</taxon>
        <taxon>Protofrankia</taxon>
    </lineage>
</organism>
<gene>
    <name evidence="2" type="ordered locus">FsymDg_0242</name>
</gene>
<dbReference type="Proteomes" id="UP000001549">
    <property type="component" value="Chromosome"/>
</dbReference>
<feature type="compositionally biased region" description="Basic residues" evidence="1">
    <location>
        <begin position="14"/>
        <end position="34"/>
    </location>
</feature>
<evidence type="ECO:0000313" key="3">
    <source>
        <dbReference type="Proteomes" id="UP000001549"/>
    </source>
</evidence>
<dbReference type="KEGG" id="fsy:FsymDg_0242"/>
<feature type="region of interest" description="Disordered" evidence="1">
    <location>
        <begin position="14"/>
        <end position="48"/>
    </location>
</feature>
<dbReference type="AlphaFoldDB" id="F8B2T9"/>
<keyword evidence="3" id="KW-1185">Reference proteome</keyword>
<dbReference type="HOGENOM" id="CLU_1370423_0_0_11"/>
<name>F8B2T9_9ACTN</name>
<accession>F8B2T9</accession>
<reference evidence="2 3" key="1">
    <citation type="submission" date="2011-05" db="EMBL/GenBank/DDBJ databases">
        <title>Complete sequence of chromosome of Frankia symbiont of Datisca glomerata.</title>
        <authorList>
            <consortium name="US DOE Joint Genome Institute"/>
            <person name="Lucas S."/>
            <person name="Han J."/>
            <person name="Lapidus A."/>
            <person name="Cheng J.-F."/>
            <person name="Goodwin L."/>
            <person name="Pitluck S."/>
            <person name="Peters L."/>
            <person name="Mikhailova N."/>
            <person name="Chertkov O."/>
            <person name="Teshima H."/>
            <person name="Han C."/>
            <person name="Tapia R."/>
            <person name="Land M."/>
            <person name="Hauser L."/>
            <person name="Kyrpides N."/>
            <person name="Ivanova N."/>
            <person name="Pagani I."/>
            <person name="Berry A."/>
            <person name="Pawlowski K."/>
            <person name="Persson T."/>
            <person name="Vanden Heuvel B."/>
            <person name="Benson D."/>
            <person name="Woyke T."/>
        </authorList>
    </citation>
    <scope>NUCLEOTIDE SEQUENCE [LARGE SCALE GENOMIC DNA]</scope>
    <source>
        <strain evidence="3">4085684</strain>
    </source>
</reference>
<proteinExistence type="predicted"/>
<sequence>MAEDQRWWGRRCGRRHGPALRGVRRPGRRHRGTRSVREPAAGHAAPPATVPADWVAVTDAQQKAAFSHPAAWQQRRDKTAVFFVEPPVGNARSGGPQMVGVARVAGTDQAAALTAVQDSEFTIQPGVTRETTRTVADPGGARVQEWVGSYLREGQRATYVMRAVPAGDAVYVLIARSSAQSAATATTLLESLRASFRPA</sequence>
<dbReference type="RefSeq" id="WP_013871809.1">
    <property type="nucleotide sequence ID" value="NC_015656.1"/>
</dbReference>
<protein>
    <submittedName>
        <fullName evidence="2">Uncharacterized protein</fullName>
    </submittedName>
</protein>
<evidence type="ECO:0000313" key="2">
    <source>
        <dbReference type="EMBL" id="AEH07814.1"/>
    </source>
</evidence>
<dbReference type="EMBL" id="CP002801">
    <property type="protein sequence ID" value="AEH07814.1"/>
    <property type="molecule type" value="Genomic_DNA"/>
</dbReference>
<evidence type="ECO:0000256" key="1">
    <source>
        <dbReference type="SAM" id="MobiDB-lite"/>
    </source>
</evidence>